<feature type="compositionally biased region" description="Polar residues" evidence="1">
    <location>
        <begin position="406"/>
        <end position="417"/>
    </location>
</feature>
<evidence type="ECO:0000313" key="4">
    <source>
        <dbReference type="Proteomes" id="UP000076842"/>
    </source>
</evidence>
<dbReference type="SUPFAM" id="SSF81383">
    <property type="entry name" value="F-box domain"/>
    <property type="match status" value="1"/>
</dbReference>
<dbReference type="SMART" id="SM00256">
    <property type="entry name" value="FBOX"/>
    <property type="match status" value="1"/>
</dbReference>
<feature type="domain" description="F-box" evidence="2">
    <location>
        <begin position="8"/>
        <end position="56"/>
    </location>
</feature>
<dbReference type="Pfam" id="PF12937">
    <property type="entry name" value="F-box-like"/>
    <property type="match status" value="1"/>
</dbReference>
<dbReference type="AlphaFoldDB" id="A0A165K8Q1"/>
<evidence type="ECO:0000259" key="2">
    <source>
        <dbReference type="PROSITE" id="PS50181"/>
    </source>
</evidence>
<accession>A0A165K8Q1</accession>
<dbReference type="EMBL" id="KV423914">
    <property type="protein sequence ID" value="KZT62827.1"/>
    <property type="molecule type" value="Genomic_DNA"/>
</dbReference>
<name>A0A165K8Q1_9BASI</name>
<evidence type="ECO:0000256" key="1">
    <source>
        <dbReference type="SAM" id="MobiDB-lite"/>
    </source>
</evidence>
<dbReference type="STRING" id="1353952.A0A165K8Q1"/>
<keyword evidence="4" id="KW-1185">Reference proteome</keyword>
<feature type="region of interest" description="Disordered" evidence="1">
    <location>
        <begin position="297"/>
        <end position="329"/>
    </location>
</feature>
<dbReference type="InterPro" id="IPR036047">
    <property type="entry name" value="F-box-like_dom_sf"/>
</dbReference>
<protein>
    <recommendedName>
        <fullName evidence="2">F-box domain-containing protein</fullName>
    </recommendedName>
</protein>
<reference evidence="3 4" key="1">
    <citation type="journal article" date="2016" name="Mol. Biol. Evol.">
        <title>Comparative Genomics of Early-Diverging Mushroom-Forming Fungi Provides Insights into the Origins of Lignocellulose Decay Capabilities.</title>
        <authorList>
            <person name="Nagy L.G."/>
            <person name="Riley R."/>
            <person name="Tritt A."/>
            <person name="Adam C."/>
            <person name="Daum C."/>
            <person name="Floudas D."/>
            <person name="Sun H."/>
            <person name="Yadav J.S."/>
            <person name="Pangilinan J."/>
            <person name="Larsson K.H."/>
            <person name="Matsuura K."/>
            <person name="Barry K."/>
            <person name="Labutti K."/>
            <person name="Kuo R."/>
            <person name="Ohm R.A."/>
            <person name="Bhattacharya S.S."/>
            <person name="Shirouzu T."/>
            <person name="Yoshinaga Y."/>
            <person name="Martin F.M."/>
            <person name="Grigoriev I.V."/>
            <person name="Hibbett D.S."/>
        </authorList>
    </citation>
    <scope>NUCLEOTIDE SEQUENCE [LARGE SCALE GENOMIC DNA]</scope>
    <source>
        <strain evidence="3 4">HHB12733</strain>
    </source>
</reference>
<dbReference type="InterPro" id="IPR001810">
    <property type="entry name" value="F-box_dom"/>
</dbReference>
<sequence>MTATERPLCPLDILPVELFASILSELDLVSLISASAVSSLFRSVIASPLLNPWRQPIRRVLLANEPYPPEFAQLGARLIVPRHNWIEILALARLEWILLSATIPSLSEKMWEEAFNRRWLPGMRKWKKLGSWQEAYRRTAIRIWHRMNSSCTSDESWCRYVLLNRNGSANLCEAYSRTFNPLAVFDEFKMQANLMHLETQVRLVVQFLDIRVLALGVLHHSSSLFVNSNARQLLHPPGVQSWVEDIDTMSDATEASDLVPSIPIPSQRSPQAVTFAPQSLPNPYTPLLLQTAGVPLRRADSNDSTDSTHAVRRGTPFRRTMSSDANGRVPAANGILRRLTVSFGDRIWGGVTAEAGPSSPHSAGPILGRSASHQPEHGGPSTASRANGRSLPPSTSAPLPLPTSANSASTHTINGPISPSLAPPTGELLYPPIKYPTPVPEHRNYPNYTPSGVDNRWSRKGTLSELDEGGMLWAGPMMIVAQLVHPDNAEVGGDLDLTGQGRWTAFTVQDLFAIAPWMEERVTKVVDGMGLGVF</sequence>
<organism evidence="3 4">
    <name type="scientific">Calocera cornea HHB12733</name>
    <dbReference type="NCBI Taxonomy" id="1353952"/>
    <lineage>
        <taxon>Eukaryota</taxon>
        <taxon>Fungi</taxon>
        <taxon>Dikarya</taxon>
        <taxon>Basidiomycota</taxon>
        <taxon>Agaricomycotina</taxon>
        <taxon>Dacrymycetes</taxon>
        <taxon>Dacrymycetales</taxon>
        <taxon>Dacrymycetaceae</taxon>
        <taxon>Calocera</taxon>
    </lineage>
</organism>
<gene>
    <name evidence="3" type="ORF">CALCODRAFT_2154</name>
</gene>
<evidence type="ECO:0000313" key="3">
    <source>
        <dbReference type="EMBL" id="KZT62827.1"/>
    </source>
</evidence>
<dbReference type="Proteomes" id="UP000076842">
    <property type="component" value="Unassembled WGS sequence"/>
</dbReference>
<proteinExistence type="predicted"/>
<dbReference type="PROSITE" id="PS50181">
    <property type="entry name" value="FBOX"/>
    <property type="match status" value="1"/>
</dbReference>
<dbReference type="InParanoid" id="A0A165K8Q1"/>
<dbReference type="Gene3D" id="1.20.1280.50">
    <property type="match status" value="1"/>
</dbReference>
<dbReference type="OrthoDB" id="2532648at2759"/>
<feature type="compositionally biased region" description="Low complexity" evidence="1">
    <location>
        <begin position="390"/>
        <end position="405"/>
    </location>
</feature>
<feature type="region of interest" description="Disordered" evidence="1">
    <location>
        <begin position="352"/>
        <end position="456"/>
    </location>
</feature>